<gene>
    <name evidence="2" type="ORF">SAMN05444008_104144</name>
</gene>
<organism evidence="2 3">
    <name type="scientific">Cnuella takakiae</name>
    <dbReference type="NCBI Taxonomy" id="1302690"/>
    <lineage>
        <taxon>Bacteria</taxon>
        <taxon>Pseudomonadati</taxon>
        <taxon>Bacteroidota</taxon>
        <taxon>Chitinophagia</taxon>
        <taxon>Chitinophagales</taxon>
        <taxon>Chitinophagaceae</taxon>
        <taxon>Cnuella</taxon>
    </lineage>
</organism>
<dbReference type="OrthoDB" id="680613at2"/>
<dbReference type="Proteomes" id="UP000184368">
    <property type="component" value="Unassembled WGS sequence"/>
</dbReference>
<evidence type="ECO:0000256" key="1">
    <source>
        <dbReference type="SAM" id="MobiDB-lite"/>
    </source>
</evidence>
<protein>
    <submittedName>
        <fullName evidence="2">Uncharacterized protein</fullName>
    </submittedName>
</protein>
<feature type="compositionally biased region" description="Basic and acidic residues" evidence="1">
    <location>
        <begin position="51"/>
        <end position="67"/>
    </location>
</feature>
<feature type="compositionally biased region" description="Basic and acidic residues" evidence="1">
    <location>
        <begin position="7"/>
        <end position="24"/>
    </location>
</feature>
<sequence>MNQETTPGKDRNNPEIQSESRQEQTDPQLTELKGFTDSSKDLEPTLTDGTKAPEKEQEKRSDNEQVR</sequence>
<keyword evidence="3" id="KW-1185">Reference proteome</keyword>
<dbReference type="RefSeq" id="WP_073041277.1">
    <property type="nucleotide sequence ID" value="NZ_FQUO01000004.1"/>
</dbReference>
<reference evidence="2 3" key="1">
    <citation type="submission" date="2016-11" db="EMBL/GenBank/DDBJ databases">
        <authorList>
            <person name="Jaros S."/>
            <person name="Januszkiewicz K."/>
            <person name="Wedrychowicz H."/>
        </authorList>
    </citation>
    <scope>NUCLEOTIDE SEQUENCE [LARGE SCALE GENOMIC DNA]</scope>
    <source>
        <strain evidence="2 3">DSM 26897</strain>
    </source>
</reference>
<dbReference type="EMBL" id="FQUO01000004">
    <property type="protein sequence ID" value="SHF00432.1"/>
    <property type="molecule type" value="Genomic_DNA"/>
</dbReference>
<dbReference type="AlphaFoldDB" id="A0A1M4Y4P1"/>
<feature type="region of interest" description="Disordered" evidence="1">
    <location>
        <begin position="1"/>
        <end position="67"/>
    </location>
</feature>
<evidence type="ECO:0000313" key="3">
    <source>
        <dbReference type="Proteomes" id="UP000184368"/>
    </source>
</evidence>
<accession>A0A1M4Y4P1</accession>
<proteinExistence type="predicted"/>
<name>A0A1M4Y4P1_9BACT</name>
<evidence type="ECO:0000313" key="2">
    <source>
        <dbReference type="EMBL" id="SHF00432.1"/>
    </source>
</evidence>